<evidence type="ECO:0008006" key="3">
    <source>
        <dbReference type="Google" id="ProtNLM"/>
    </source>
</evidence>
<dbReference type="Pfam" id="PF04075">
    <property type="entry name" value="F420H2_quin_red"/>
    <property type="match status" value="1"/>
</dbReference>
<dbReference type="EMBL" id="AZXY01000009">
    <property type="protein sequence ID" value="KSZ57386.1"/>
    <property type="molecule type" value="Genomic_DNA"/>
</dbReference>
<evidence type="ECO:0000313" key="2">
    <source>
        <dbReference type="Proteomes" id="UP000053060"/>
    </source>
</evidence>
<proteinExistence type="predicted"/>
<dbReference type="NCBIfam" id="TIGR00026">
    <property type="entry name" value="hi_GC_TIGR00026"/>
    <property type="match status" value="1"/>
</dbReference>
<protein>
    <recommendedName>
        <fullName evidence="3">Nitroreductase</fullName>
    </recommendedName>
</protein>
<reference evidence="2" key="1">
    <citation type="submission" date="2015-01" db="EMBL/GenBank/DDBJ databases">
        <title>Draft genome sequence of Rhodococcus pyridinivorans strain KG-16, a hydrocarbon-degrading bacterium.</title>
        <authorList>
            <person name="Aggarwal R.K."/>
            <person name="Dawar C."/>
        </authorList>
    </citation>
    <scope>NUCLEOTIDE SEQUENCE [LARGE SCALE GENOMIC DNA]</scope>
    <source>
        <strain evidence="2">KG-16</strain>
    </source>
</reference>
<reference evidence="1 2" key="2">
    <citation type="journal article" date="2016" name="Genome Announc.">
        <title>Draft Genome Sequence of a Versatile Hydrocarbon-Degrading Bacterium, Rhodococcus pyridinivorans Strain KG-16, Collected from Oil Fields in India.</title>
        <authorList>
            <person name="Aggarwal R.K."/>
            <person name="Dawar C."/>
            <person name="Phanindranath R."/>
            <person name="Mutnuri L."/>
            <person name="Dayal A.M."/>
        </authorList>
    </citation>
    <scope>NUCLEOTIDE SEQUENCE [LARGE SCALE GENOMIC DNA]</scope>
    <source>
        <strain evidence="1 2">KG-16</strain>
    </source>
</reference>
<name>A0A0V9UH90_9NOCA</name>
<dbReference type="RefSeq" id="WP_060653073.1">
    <property type="nucleotide sequence ID" value="NZ_AZXY01000009.1"/>
</dbReference>
<dbReference type="InterPro" id="IPR012349">
    <property type="entry name" value="Split_barrel_FMN-bd"/>
</dbReference>
<dbReference type="PATRIC" id="fig|1441730.3.peg.3760"/>
<dbReference type="Proteomes" id="UP000053060">
    <property type="component" value="Unassembled WGS sequence"/>
</dbReference>
<accession>A0A0V9UH90</accession>
<dbReference type="InterPro" id="IPR004378">
    <property type="entry name" value="F420H2_quin_Rdtase"/>
</dbReference>
<gene>
    <name evidence="1" type="ORF">Z045_18045</name>
</gene>
<comment type="caution">
    <text evidence="1">The sequence shown here is derived from an EMBL/GenBank/DDBJ whole genome shotgun (WGS) entry which is preliminary data.</text>
</comment>
<evidence type="ECO:0000313" key="1">
    <source>
        <dbReference type="EMBL" id="KSZ57386.1"/>
    </source>
</evidence>
<sequence length="128" mass="13989">MPLPRTMARFNKIVTNRVTTPFAQLLPGTAVVEHRGRRSGRVFRTPVLLFTVGDDLRIALTYGADTDWVRNVCAAGEAVVHTRGRAIPVGDPRLGTAPQARWAPLPVRVALQAIGAHGYLDCTPQPQR</sequence>
<organism evidence="1 2">
    <name type="scientific">Rhodococcus pyridinivorans KG-16</name>
    <dbReference type="NCBI Taxonomy" id="1441730"/>
    <lineage>
        <taxon>Bacteria</taxon>
        <taxon>Bacillati</taxon>
        <taxon>Actinomycetota</taxon>
        <taxon>Actinomycetes</taxon>
        <taxon>Mycobacteriales</taxon>
        <taxon>Nocardiaceae</taxon>
        <taxon>Rhodococcus</taxon>
    </lineage>
</organism>
<dbReference type="AlphaFoldDB" id="A0A0V9UH90"/>
<dbReference type="GO" id="GO:0016491">
    <property type="term" value="F:oxidoreductase activity"/>
    <property type="evidence" value="ECO:0007669"/>
    <property type="project" value="InterPro"/>
</dbReference>
<dbReference type="Gene3D" id="2.30.110.10">
    <property type="entry name" value="Electron Transport, Fmn-binding Protein, Chain A"/>
    <property type="match status" value="1"/>
</dbReference>